<dbReference type="SUPFAM" id="SSF53756">
    <property type="entry name" value="UDP-Glycosyltransferase/glycogen phosphorylase"/>
    <property type="match status" value="1"/>
</dbReference>
<feature type="domain" description="Glycosyl transferase family 1" evidence="1">
    <location>
        <begin position="181"/>
        <end position="300"/>
    </location>
</feature>
<dbReference type="PANTHER" id="PTHR45947:SF3">
    <property type="entry name" value="SULFOQUINOVOSYL TRANSFERASE SQD2"/>
    <property type="match status" value="1"/>
</dbReference>
<feature type="domain" description="Glycosyltransferase subfamily 4-like N-terminal" evidence="2">
    <location>
        <begin position="17"/>
        <end position="150"/>
    </location>
</feature>
<accession>A0A3L7K6F4</accession>
<organism evidence="3 4">
    <name type="scientific">Falsibacillus albus</name>
    <dbReference type="NCBI Taxonomy" id="2478915"/>
    <lineage>
        <taxon>Bacteria</taxon>
        <taxon>Bacillati</taxon>
        <taxon>Bacillota</taxon>
        <taxon>Bacilli</taxon>
        <taxon>Bacillales</taxon>
        <taxon>Bacillaceae</taxon>
        <taxon>Falsibacillus</taxon>
    </lineage>
</organism>
<dbReference type="RefSeq" id="WP_121680135.1">
    <property type="nucleotide sequence ID" value="NZ_RCVZ01000004.1"/>
</dbReference>
<reference evidence="3 4" key="1">
    <citation type="submission" date="2018-10" db="EMBL/GenBank/DDBJ databases">
        <title>Falsibacillus sp. genome draft.</title>
        <authorList>
            <person name="Shi S."/>
        </authorList>
    </citation>
    <scope>NUCLEOTIDE SEQUENCE [LARGE SCALE GENOMIC DNA]</scope>
    <source>
        <strain evidence="3 4">GY 10110</strain>
    </source>
</reference>
<keyword evidence="3" id="KW-0808">Transferase</keyword>
<dbReference type="CDD" id="cd03812">
    <property type="entry name" value="GT4_CapH-like"/>
    <property type="match status" value="1"/>
</dbReference>
<keyword evidence="4" id="KW-1185">Reference proteome</keyword>
<dbReference type="InterPro" id="IPR028098">
    <property type="entry name" value="Glyco_trans_4-like_N"/>
</dbReference>
<gene>
    <name evidence="3" type="ORF">D9X91_08340</name>
</gene>
<dbReference type="Proteomes" id="UP000276770">
    <property type="component" value="Unassembled WGS sequence"/>
</dbReference>
<sequence>MGMPIRILHIVVNMNRGGAENLIMNLYRKMDRSKIQFDFLTCKSGVFDSEINQLGGKIHRIPYISEIGHFKYSKRLREFFAENKEYWIVHSHLDKMSGLVLRAAEKAKIPIRIAHSHNTMSEGGALTKCYKWLMGCYVHHNSSHRLACSEKASKWLFGKTESMILKNGIDGQKYRFSHQNRNRIRKELDIGEDTFVVGHVGRFCHQKNHVFIINIFREIVKLKANSILLLAGGGPLQDAIEKKVNRLNLGGKVKFLGIRGDVNDLLHAFDLLLFPSHHEGLPLALVEAQASGLPCLISDVISNEVDLGAGLIQYERLTTPPKEWAVHALAMKKRLSDINDLIKLKGYDINLSAGWLESFYLQIHPWKEQ</sequence>
<evidence type="ECO:0000259" key="2">
    <source>
        <dbReference type="Pfam" id="PF13579"/>
    </source>
</evidence>
<evidence type="ECO:0000313" key="3">
    <source>
        <dbReference type="EMBL" id="RLQ96282.1"/>
    </source>
</evidence>
<dbReference type="Gene3D" id="3.40.50.2000">
    <property type="entry name" value="Glycogen Phosphorylase B"/>
    <property type="match status" value="2"/>
</dbReference>
<proteinExistence type="predicted"/>
<name>A0A3L7K6F4_9BACI</name>
<dbReference type="InterPro" id="IPR001296">
    <property type="entry name" value="Glyco_trans_1"/>
</dbReference>
<dbReference type="Pfam" id="PF13579">
    <property type="entry name" value="Glyco_trans_4_4"/>
    <property type="match status" value="1"/>
</dbReference>
<dbReference type="Pfam" id="PF00534">
    <property type="entry name" value="Glycos_transf_1"/>
    <property type="match status" value="1"/>
</dbReference>
<dbReference type="OrthoDB" id="9804196at2"/>
<protein>
    <submittedName>
        <fullName evidence="3">Glycosyltransferase family 1 protein</fullName>
    </submittedName>
</protein>
<comment type="caution">
    <text evidence="3">The sequence shown here is derived from an EMBL/GenBank/DDBJ whole genome shotgun (WGS) entry which is preliminary data.</text>
</comment>
<evidence type="ECO:0000313" key="4">
    <source>
        <dbReference type="Proteomes" id="UP000276770"/>
    </source>
</evidence>
<evidence type="ECO:0000259" key="1">
    <source>
        <dbReference type="Pfam" id="PF00534"/>
    </source>
</evidence>
<dbReference type="EMBL" id="RCVZ01000004">
    <property type="protein sequence ID" value="RLQ96282.1"/>
    <property type="molecule type" value="Genomic_DNA"/>
</dbReference>
<dbReference type="PANTHER" id="PTHR45947">
    <property type="entry name" value="SULFOQUINOVOSYL TRANSFERASE SQD2"/>
    <property type="match status" value="1"/>
</dbReference>
<dbReference type="AlphaFoldDB" id="A0A3L7K6F4"/>
<dbReference type="InterPro" id="IPR050194">
    <property type="entry name" value="Glycosyltransferase_grp1"/>
</dbReference>
<dbReference type="GO" id="GO:0016757">
    <property type="term" value="F:glycosyltransferase activity"/>
    <property type="evidence" value="ECO:0007669"/>
    <property type="project" value="InterPro"/>
</dbReference>